<gene>
    <name evidence="1" type="ORF">H634G_11014</name>
</gene>
<evidence type="ECO:0000313" key="2">
    <source>
        <dbReference type="Proteomes" id="UP000054544"/>
    </source>
</evidence>
<dbReference type="STRING" id="1291518.A0A0D9NIC2"/>
<organism evidence="1 2">
    <name type="scientific">Metarhizium anisopliae BRIP 53293</name>
    <dbReference type="NCBI Taxonomy" id="1291518"/>
    <lineage>
        <taxon>Eukaryota</taxon>
        <taxon>Fungi</taxon>
        <taxon>Dikarya</taxon>
        <taxon>Ascomycota</taxon>
        <taxon>Pezizomycotina</taxon>
        <taxon>Sordariomycetes</taxon>
        <taxon>Hypocreomycetidae</taxon>
        <taxon>Hypocreales</taxon>
        <taxon>Clavicipitaceae</taxon>
        <taxon>Metarhizium</taxon>
    </lineage>
</organism>
<dbReference type="Proteomes" id="UP000054544">
    <property type="component" value="Unassembled WGS sequence"/>
</dbReference>
<protein>
    <recommendedName>
        <fullName evidence="3">TauD/TfdA-like domain-containing protein</fullName>
    </recommendedName>
</protein>
<evidence type="ECO:0000313" key="1">
    <source>
        <dbReference type="EMBL" id="KJK73714.1"/>
    </source>
</evidence>
<name>A0A0D9NIC2_METAN</name>
<proteinExistence type="predicted"/>
<accession>A0A0D9NIC2</accession>
<sequence>MDGDRVKEAILKDGFIVIAAGEVGQRVEVFREKKYPFLAEGGLYFLKDTLAETKVVETVESLFERSGLGMFTVFGPHPDTARAPLNRTSDELLVVNVLHCGPGSKIILYENSHKYFLDARPPARKEDDTGFLEKLRTAMRKPGITEVEKTLPDGGFVFLDGRFFTTILQGVVLEVAFADEKELNEWNPMQLPESRVLESIVDSMERERIKINIKFVKWHDISLITGQ</sequence>
<dbReference type="AlphaFoldDB" id="A0A0D9NIC2"/>
<evidence type="ECO:0008006" key="3">
    <source>
        <dbReference type="Google" id="ProtNLM"/>
    </source>
</evidence>
<dbReference type="EMBL" id="KE384784">
    <property type="protein sequence ID" value="KJK73714.1"/>
    <property type="molecule type" value="Genomic_DNA"/>
</dbReference>
<reference evidence="2" key="1">
    <citation type="journal article" date="2014" name="BMC Genomics">
        <title>The genome sequence of the biocontrol fungus Metarhizium anisopliae and comparative genomics of Metarhizium species.</title>
        <authorList>
            <person name="Pattemore J.A."/>
            <person name="Hane J.K."/>
            <person name="Williams A.H."/>
            <person name="Wilson B.A."/>
            <person name="Stodart B.J."/>
            <person name="Ash G.J."/>
        </authorList>
    </citation>
    <scope>NUCLEOTIDE SEQUENCE [LARGE SCALE GENOMIC DNA]</scope>
    <source>
        <strain evidence="2">BRIP 53293</strain>
    </source>
</reference>
<keyword evidence="2" id="KW-1185">Reference proteome</keyword>